<protein>
    <recommendedName>
        <fullName evidence="1">diguanylate cyclase</fullName>
        <ecNumber evidence="1">2.7.7.65</ecNumber>
    </recommendedName>
</protein>
<evidence type="ECO:0000256" key="3">
    <source>
        <dbReference type="SAM" id="MobiDB-lite"/>
    </source>
</evidence>
<comment type="caution">
    <text evidence="6">The sequence shown here is derived from an EMBL/GenBank/DDBJ whole genome shotgun (WGS) entry which is preliminary data.</text>
</comment>
<dbReference type="PROSITE" id="PS50887">
    <property type="entry name" value="GGDEF"/>
    <property type="match status" value="1"/>
</dbReference>
<dbReference type="Proteomes" id="UP000535937">
    <property type="component" value="Unassembled WGS sequence"/>
</dbReference>
<feature type="transmembrane region" description="Helical" evidence="4">
    <location>
        <begin position="7"/>
        <end position="26"/>
    </location>
</feature>
<dbReference type="InterPro" id="IPR000160">
    <property type="entry name" value="GGDEF_dom"/>
</dbReference>
<evidence type="ECO:0000259" key="5">
    <source>
        <dbReference type="PROSITE" id="PS50887"/>
    </source>
</evidence>
<gene>
    <name evidence="6" type="ORF">FHS09_000186</name>
</gene>
<dbReference type="SUPFAM" id="SSF55073">
    <property type="entry name" value="Nucleotide cyclase"/>
    <property type="match status" value="1"/>
</dbReference>
<dbReference type="GO" id="GO:0043709">
    <property type="term" value="P:cell adhesion involved in single-species biofilm formation"/>
    <property type="evidence" value="ECO:0007669"/>
    <property type="project" value="TreeGrafter"/>
</dbReference>
<keyword evidence="4" id="KW-0472">Membrane</keyword>
<keyword evidence="4" id="KW-1133">Transmembrane helix</keyword>
<dbReference type="NCBIfam" id="TIGR00254">
    <property type="entry name" value="GGDEF"/>
    <property type="match status" value="1"/>
</dbReference>
<dbReference type="InterPro" id="IPR050469">
    <property type="entry name" value="Diguanylate_Cyclase"/>
</dbReference>
<dbReference type="CDD" id="cd01949">
    <property type="entry name" value="GGDEF"/>
    <property type="match status" value="1"/>
</dbReference>
<dbReference type="PANTHER" id="PTHR45138">
    <property type="entry name" value="REGULATORY COMPONENTS OF SENSORY TRANSDUCTION SYSTEM"/>
    <property type="match status" value="1"/>
</dbReference>
<feature type="transmembrane region" description="Helical" evidence="4">
    <location>
        <begin position="59"/>
        <end position="79"/>
    </location>
</feature>
<dbReference type="RefSeq" id="WP_183455732.1">
    <property type="nucleotide sequence ID" value="NZ_JACHWZ010000001.1"/>
</dbReference>
<feature type="transmembrane region" description="Helical" evidence="4">
    <location>
        <begin position="209"/>
        <end position="226"/>
    </location>
</feature>
<proteinExistence type="predicted"/>
<feature type="transmembrane region" description="Helical" evidence="4">
    <location>
        <begin position="109"/>
        <end position="128"/>
    </location>
</feature>
<dbReference type="PANTHER" id="PTHR45138:SF9">
    <property type="entry name" value="DIGUANYLATE CYCLASE DGCM-RELATED"/>
    <property type="match status" value="1"/>
</dbReference>
<feature type="region of interest" description="Disordered" evidence="3">
    <location>
        <begin position="338"/>
        <end position="358"/>
    </location>
</feature>
<reference evidence="6 7" key="1">
    <citation type="submission" date="2020-08" db="EMBL/GenBank/DDBJ databases">
        <title>Genomic Encyclopedia of Type Strains, Phase III (KMG-III): the genomes of soil and plant-associated and newly described type strains.</title>
        <authorList>
            <person name="Whitman W."/>
        </authorList>
    </citation>
    <scope>NUCLEOTIDE SEQUENCE [LARGE SCALE GENOMIC DNA]</scope>
    <source>
        <strain evidence="6 7">CECT 8799</strain>
    </source>
</reference>
<keyword evidence="4" id="KW-0812">Transmembrane</keyword>
<feature type="transmembrane region" description="Helical" evidence="4">
    <location>
        <begin position="85"/>
        <end position="102"/>
    </location>
</feature>
<dbReference type="EC" id="2.7.7.65" evidence="1"/>
<dbReference type="Pfam" id="PF00990">
    <property type="entry name" value="GGDEF"/>
    <property type="match status" value="2"/>
</dbReference>
<dbReference type="AlphaFoldDB" id="A0A7W4W802"/>
<dbReference type="InterPro" id="IPR029787">
    <property type="entry name" value="Nucleotide_cyclase"/>
</dbReference>
<evidence type="ECO:0000313" key="7">
    <source>
        <dbReference type="Proteomes" id="UP000535937"/>
    </source>
</evidence>
<dbReference type="GO" id="GO:0052621">
    <property type="term" value="F:diguanylate cyclase activity"/>
    <property type="evidence" value="ECO:0007669"/>
    <property type="project" value="UniProtKB-EC"/>
</dbReference>
<dbReference type="GO" id="GO:0005886">
    <property type="term" value="C:plasma membrane"/>
    <property type="evidence" value="ECO:0007669"/>
    <property type="project" value="TreeGrafter"/>
</dbReference>
<feature type="transmembrane region" description="Helical" evidence="4">
    <location>
        <begin position="186"/>
        <end position="203"/>
    </location>
</feature>
<feature type="domain" description="GGDEF" evidence="5">
    <location>
        <begin position="256"/>
        <end position="406"/>
    </location>
</feature>
<keyword evidence="7" id="KW-1185">Reference proteome</keyword>
<evidence type="ECO:0000256" key="4">
    <source>
        <dbReference type="SAM" id="Phobius"/>
    </source>
</evidence>
<dbReference type="EMBL" id="JACHWZ010000001">
    <property type="protein sequence ID" value="MBB3059385.1"/>
    <property type="molecule type" value="Genomic_DNA"/>
</dbReference>
<comment type="catalytic activity">
    <reaction evidence="2">
        <text>2 GTP = 3',3'-c-di-GMP + 2 diphosphate</text>
        <dbReference type="Rhea" id="RHEA:24898"/>
        <dbReference type="ChEBI" id="CHEBI:33019"/>
        <dbReference type="ChEBI" id="CHEBI:37565"/>
        <dbReference type="ChEBI" id="CHEBI:58805"/>
        <dbReference type="EC" id="2.7.7.65"/>
    </reaction>
</comment>
<dbReference type="InterPro" id="IPR043128">
    <property type="entry name" value="Rev_trsase/Diguanyl_cyclase"/>
</dbReference>
<dbReference type="GO" id="GO:1902201">
    <property type="term" value="P:negative regulation of bacterial-type flagellum-dependent cell motility"/>
    <property type="evidence" value="ECO:0007669"/>
    <property type="project" value="TreeGrafter"/>
</dbReference>
<feature type="transmembrane region" description="Helical" evidence="4">
    <location>
        <begin position="38"/>
        <end position="54"/>
    </location>
</feature>
<name>A0A7W4W802_9GAMM</name>
<evidence type="ECO:0000256" key="2">
    <source>
        <dbReference type="ARBA" id="ARBA00034247"/>
    </source>
</evidence>
<sequence length="406" mass="44152">MPLLLHWLRYCWLPGLLLAAVAAQYFNLLSFRGLLLPKLPYVLLGIALSLGVFFKSSRVAFVAVLLLAGYTAVNFFQVVPVGETVVGLALALAAVNISLVSISEDRSPLNGFGVLLLAVITAQGMALAELQRCCSAQLGGWLHFPVGSMLPPWLPDILKRVQSEDLLLISAAAFAGLRAFWRPEHIGVGLFACVLLLLGAYYAGAEEGTLVLVAVSVGLLLTLLALRSAYELAFRDELTGIPSRRAYSRYLLTLGRRYSIAVVDIDHFKKLNDRYGHQVGDQALRMVAGQIARYGGGRAFRYGGEEFVVVLRGGDNERASRSLERMREKIAGYPLRLRGASRPRKGDSRALSKRGQGGGKVIKTTVSVGLASSSREMRSPEDVLGAADRALYRAKRGGRNRVCVHK</sequence>
<evidence type="ECO:0000256" key="1">
    <source>
        <dbReference type="ARBA" id="ARBA00012528"/>
    </source>
</evidence>
<organism evidence="6 7">
    <name type="scientific">Microbulbifer rhizosphaerae</name>
    <dbReference type="NCBI Taxonomy" id="1562603"/>
    <lineage>
        <taxon>Bacteria</taxon>
        <taxon>Pseudomonadati</taxon>
        <taxon>Pseudomonadota</taxon>
        <taxon>Gammaproteobacteria</taxon>
        <taxon>Cellvibrionales</taxon>
        <taxon>Microbulbiferaceae</taxon>
        <taxon>Microbulbifer</taxon>
    </lineage>
</organism>
<accession>A0A7W4W802</accession>
<evidence type="ECO:0000313" key="6">
    <source>
        <dbReference type="EMBL" id="MBB3059385.1"/>
    </source>
</evidence>
<dbReference type="Gene3D" id="3.30.70.270">
    <property type="match status" value="1"/>
</dbReference>
<dbReference type="SMART" id="SM00267">
    <property type="entry name" value="GGDEF"/>
    <property type="match status" value="1"/>
</dbReference>